<keyword evidence="2" id="KW-0472">Membrane</keyword>
<dbReference type="Pfam" id="PF01103">
    <property type="entry name" value="Omp85"/>
    <property type="match status" value="1"/>
</dbReference>
<dbReference type="GO" id="GO:0019867">
    <property type="term" value="C:outer membrane"/>
    <property type="evidence" value="ECO:0007669"/>
    <property type="project" value="InterPro"/>
</dbReference>
<comment type="subcellular location">
    <subcellularLocation>
        <location evidence="1">Membrane</location>
    </subcellularLocation>
</comment>
<evidence type="ECO:0000259" key="3">
    <source>
        <dbReference type="Pfam" id="PF01103"/>
    </source>
</evidence>
<comment type="caution">
    <text evidence="4">The sequence shown here is derived from an EMBL/GenBank/DDBJ whole genome shotgun (WGS) entry which is preliminary data.</text>
</comment>
<name>A0A2S7VT40_PHOAN</name>
<reference evidence="4 5" key="1">
    <citation type="submission" date="2016-12" db="EMBL/GenBank/DDBJ databases">
        <title>Diversity of luminous bacteria.</title>
        <authorList>
            <person name="Yoshizawa S."/>
            <person name="Kogure K."/>
        </authorList>
    </citation>
    <scope>NUCLEOTIDE SEQUENCE [LARGE SCALE GENOMIC DNA]</scope>
    <source>
        <strain evidence="4 5">LC1-200</strain>
    </source>
</reference>
<evidence type="ECO:0000256" key="2">
    <source>
        <dbReference type="ARBA" id="ARBA00023136"/>
    </source>
</evidence>
<dbReference type="Gene3D" id="2.40.160.50">
    <property type="entry name" value="membrane protein fhac: a member of the omp85/tpsb transporter family"/>
    <property type="match status" value="1"/>
</dbReference>
<dbReference type="InterPro" id="IPR000184">
    <property type="entry name" value="Bac_surfAg_D15"/>
</dbReference>
<dbReference type="OrthoDB" id="6189026at2"/>
<gene>
    <name evidence="4" type="ORF">BTO08_13865</name>
</gene>
<evidence type="ECO:0000256" key="1">
    <source>
        <dbReference type="ARBA" id="ARBA00004370"/>
    </source>
</evidence>
<organism evidence="4 5">
    <name type="scientific">Photobacterium angustum</name>
    <dbReference type="NCBI Taxonomy" id="661"/>
    <lineage>
        <taxon>Bacteria</taxon>
        <taxon>Pseudomonadati</taxon>
        <taxon>Pseudomonadota</taxon>
        <taxon>Gammaproteobacteria</taxon>
        <taxon>Vibrionales</taxon>
        <taxon>Vibrionaceae</taxon>
        <taxon>Photobacterium</taxon>
    </lineage>
</organism>
<dbReference type="Proteomes" id="UP000238730">
    <property type="component" value="Unassembled WGS sequence"/>
</dbReference>
<evidence type="ECO:0000313" key="5">
    <source>
        <dbReference type="Proteomes" id="UP000238730"/>
    </source>
</evidence>
<sequence length="422" mass="47713">MEERKLKAVAYAAALLVSADIHAENELLDIDGSEAVQNTDSDIAAVPFMFSTDSMGLSIGAAGVVKKAGQPQASLLVAGLVTDKGTWMTYLGAYNYALSADSRWLFGAELYSGDYKDFNYYVGKATQNDSHLDDRIIADAQESRHQLSARYILPIGQGKHDPIQSALYPNRQLTGHTPWESGVSSIDFRPFYQSRQFAKNTPIPSSDFSHNDSVWGLETRFEWNNQNNTANPTQGSKSQFKLTYAPDTSEQTSWWKWEINQSWYLNLGKLDNLFDQQVLAFNVYTADTPSWNTTDSKDGYHRPPEYAGVKLGGLYRLRSFQTGRYVGRSAISYSAEYRVMPEWQPLSEWPVFNWYNVPWWQWVAFADVGRVADSYNLSELHSDMKWSAGGAVRFQVEGVVVRTEMAWGSEESTFRVMVNQPF</sequence>
<dbReference type="EMBL" id="MSCJ01000002">
    <property type="protein sequence ID" value="PQJ64830.1"/>
    <property type="molecule type" value="Genomic_DNA"/>
</dbReference>
<proteinExistence type="predicted"/>
<dbReference type="AlphaFoldDB" id="A0A2S7VT40"/>
<feature type="domain" description="Bacterial surface antigen (D15)" evidence="3">
    <location>
        <begin position="198"/>
        <end position="395"/>
    </location>
</feature>
<dbReference type="RefSeq" id="WP_105061368.1">
    <property type="nucleotide sequence ID" value="NZ_MSCJ01000002.1"/>
</dbReference>
<accession>A0A2S7VT40</accession>
<evidence type="ECO:0000313" key="4">
    <source>
        <dbReference type="EMBL" id="PQJ64830.1"/>
    </source>
</evidence>
<protein>
    <recommendedName>
        <fullName evidence="3">Bacterial surface antigen (D15) domain-containing protein</fullName>
    </recommendedName>
</protein>